<dbReference type="AlphaFoldDB" id="A0A1F7I9M1"/>
<keyword evidence="1" id="KW-0472">Membrane</keyword>
<evidence type="ECO:0000256" key="1">
    <source>
        <dbReference type="SAM" id="Phobius"/>
    </source>
</evidence>
<keyword evidence="1" id="KW-1133">Transmembrane helix</keyword>
<proteinExistence type="predicted"/>
<dbReference type="Proteomes" id="UP000177698">
    <property type="component" value="Unassembled WGS sequence"/>
</dbReference>
<name>A0A1F7I9M1_9BACT</name>
<reference evidence="2 3" key="1">
    <citation type="journal article" date="2016" name="Nat. Commun.">
        <title>Thousands of microbial genomes shed light on interconnected biogeochemical processes in an aquifer system.</title>
        <authorList>
            <person name="Anantharaman K."/>
            <person name="Brown C.T."/>
            <person name="Hug L.A."/>
            <person name="Sharon I."/>
            <person name="Castelle C.J."/>
            <person name="Probst A.J."/>
            <person name="Thomas B.C."/>
            <person name="Singh A."/>
            <person name="Wilkins M.J."/>
            <person name="Karaoz U."/>
            <person name="Brodie E.L."/>
            <person name="Williams K.H."/>
            <person name="Hubbard S.S."/>
            <person name="Banfield J.F."/>
        </authorList>
    </citation>
    <scope>NUCLEOTIDE SEQUENCE [LARGE SCALE GENOMIC DNA]</scope>
</reference>
<organism evidence="2 3">
    <name type="scientific">Candidatus Roizmanbacteria bacterium RIFCSPLOWO2_01_FULL_37_12</name>
    <dbReference type="NCBI Taxonomy" id="1802056"/>
    <lineage>
        <taxon>Bacteria</taxon>
        <taxon>Candidatus Roizmaniibacteriota</taxon>
    </lineage>
</organism>
<accession>A0A1F7I9M1</accession>
<sequence length="192" mass="22468">MGEYIDRAIDYYIFSRRAVMLGVVPVGGTLFHVAVEMLMLCGLSTKYSQDELKSKFSKHELPYIWSEFKKIFGDTDLRKLDKFINHHRQWKELRYPGRKGKSSTIFFGRKKPDPEIMKKNMEYNKADILIEINLEEMDEFITTVVKAIGINPDHIKIHLQRNKELIELYLTENSFPLFKTDSMVNSANLLKG</sequence>
<keyword evidence="1" id="KW-0812">Transmembrane</keyword>
<evidence type="ECO:0000313" key="3">
    <source>
        <dbReference type="Proteomes" id="UP000177698"/>
    </source>
</evidence>
<comment type="caution">
    <text evidence="2">The sequence shown here is derived from an EMBL/GenBank/DDBJ whole genome shotgun (WGS) entry which is preliminary data.</text>
</comment>
<feature type="transmembrane region" description="Helical" evidence="1">
    <location>
        <begin position="20"/>
        <end position="43"/>
    </location>
</feature>
<evidence type="ECO:0000313" key="2">
    <source>
        <dbReference type="EMBL" id="OGK40064.1"/>
    </source>
</evidence>
<gene>
    <name evidence="2" type="ORF">A2954_01995</name>
</gene>
<protein>
    <submittedName>
        <fullName evidence="2">Uncharacterized protein</fullName>
    </submittedName>
</protein>
<dbReference type="EMBL" id="MGAG01000030">
    <property type="protein sequence ID" value="OGK40064.1"/>
    <property type="molecule type" value="Genomic_DNA"/>
</dbReference>